<evidence type="ECO:0000313" key="3">
    <source>
        <dbReference type="Proteomes" id="UP001597548"/>
    </source>
</evidence>
<comment type="caution">
    <text evidence="2">The sequence shown here is derived from an EMBL/GenBank/DDBJ whole genome shotgun (WGS) entry which is preliminary data.</text>
</comment>
<keyword evidence="1" id="KW-0732">Signal</keyword>
<accession>A0ABW5ZVV4</accession>
<proteinExistence type="predicted"/>
<dbReference type="EMBL" id="JBHUOS010000009">
    <property type="protein sequence ID" value="MFD2916071.1"/>
    <property type="molecule type" value="Genomic_DNA"/>
</dbReference>
<evidence type="ECO:0008006" key="4">
    <source>
        <dbReference type="Google" id="ProtNLM"/>
    </source>
</evidence>
<dbReference type="RefSeq" id="WP_194508083.1">
    <property type="nucleotide sequence ID" value="NZ_JADILU010000004.1"/>
</dbReference>
<gene>
    <name evidence="2" type="ORF">ACFS29_10510</name>
</gene>
<evidence type="ECO:0000256" key="1">
    <source>
        <dbReference type="SAM" id="SignalP"/>
    </source>
</evidence>
<feature type="chain" id="PRO_5046205166" description="DUF3857 domain-containing protein" evidence="1">
    <location>
        <begin position="20"/>
        <end position="462"/>
    </location>
</feature>
<organism evidence="2 3">
    <name type="scientific">Psychroserpens luteus</name>
    <dbReference type="NCBI Taxonomy" id="1434066"/>
    <lineage>
        <taxon>Bacteria</taxon>
        <taxon>Pseudomonadati</taxon>
        <taxon>Bacteroidota</taxon>
        <taxon>Flavobacteriia</taxon>
        <taxon>Flavobacteriales</taxon>
        <taxon>Flavobacteriaceae</taxon>
        <taxon>Psychroserpens</taxon>
    </lineage>
</organism>
<sequence length="462" mass="54084">MKMKLIPIVLLLLSISVNAQIWNGTLEKDSKGQFKGDIFLDSWKKSTLNSPDKTHFIKDYTLKMKVWDYLGEPMEMYAFQWSRNVSYTVKVGDEIRSITLEKLKAYPDLIKRFNNIRPIKVDIEISGIAGDASKENTTNYYVVGKINVPEEINPVALHFTYTVKDVDLLIAKAGEFREPTIAGSPPTWNEFFNWSYDPPIKAKNVYFNISEANFKKLSEEEQKLRIKNIKNIWKQIKLMKLQLKIKTLEWPELEMIDIIKTYDRYRNKTKELSPQEKIEAELAKLQRTEEYTNNDEWGELPELKNPVLIITENGKSIKYLDTDIVLFDIKEGYINNLCEVYENDFRIAKAPYFRVTTDGDFNRYYLIDKDGKKLLSDKYSNIRYYNSEIQGYEHSDMKGEYFEVTHTDDVKKIKYDNRSSGNSGGGKKISISFRKTKIVYQTIYTYDVDLNLISTRTSNYKI</sequence>
<dbReference type="Proteomes" id="UP001597548">
    <property type="component" value="Unassembled WGS sequence"/>
</dbReference>
<protein>
    <recommendedName>
        <fullName evidence="4">DUF3857 domain-containing protein</fullName>
    </recommendedName>
</protein>
<reference evidence="3" key="1">
    <citation type="journal article" date="2019" name="Int. J. Syst. Evol. Microbiol.">
        <title>The Global Catalogue of Microorganisms (GCM) 10K type strain sequencing project: providing services to taxonomists for standard genome sequencing and annotation.</title>
        <authorList>
            <consortium name="The Broad Institute Genomics Platform"/>
            <consortium name="The Broad Institute Genome Sequencing Center for Infectious Disease"/>
            <person name="Wu L."/>
            <person name="Ma J."/>
        </authorList>
    </citation>
    <scope>NUCLEOTIDE SEQUENCE [LARGE SCALE GENOMIC DNA]</scope>
    <source>
        <strain evidence="3">KCTC 32514</strain>
    </source>
</reference>
<evidence type="ECO:0000313" key="2">
    <source>
        <dbReference type="EMBL" id="MFD2916071.1"/>
    </source>
</evidence>
<keyword evidence="3" id="KW-1185">Reference proteome</keyword>
<name>A0ABW5ZVV4_9FLAO</name>
<feature type="signal peptide" evidence="1">
    <location>
        <begin position="1"/>
        <end position="19"/>
    </location>
</feature>